<dbReference type="InterPro" id="IPR027417">
    <property type="entry name" value="P-loop_NTPase"/>
</dbReference>
<keyword evidence="4" id="KW-1185">Reference proteome</keyword>
<proteinExistence type="inferred from homology"/>
<comment type="caution">
    <text evidence="3">The sequence shown here is derived from an EMBL/GenBank/DDBJ whole genome shotgun (WGS) entry which is preliminary data.</text>
</comment>
<dbReference type="EMBL" id="LNQB01000102">
    <property type="protein sequence ID" value="OAP34349.1"/>
    <property type="molecule type" value="Genomic_DNA"/>
</dbReference>
<protein>
    <submittedName>
        <fullName evidence="3">DNA packaging protein</fullName>
    </submittedName>
</protein>
<dbReference type="Gene3D" id="3.40.50.300">
    <property type="entry name" value="P-loop containing nucleotide triphosphate hydrolases"/>
    <property type="match status" value="1"/>
</dbReference>
<dbReference type="Pfam" id="PF03237">
    <property type="entry name" value="Terminase_6N"/>
    <property type="match status" value="1"/>
</dbReference>
<evidence type="ECO:0000256" key="1">
    <source>
        <dbReference type="ARBA" id="ARBA00022612"/>
    </source>
</evidence>
<dbReference type="AlphaFoldDB" id="A0A178XGG9"/>
<sequence length="477" mass="53403">MDNSGDARDLQAPGLSAMLREQVLLMAELDRRQRTNLLAGYQPYARQKDFHAAGATVRERLFMAGNQLGKTLAGAAEAAMHLTGRYPDWWRGRRFDKPIVMLAGSESYELTRDGVQRLLIGPPLNAEDWGTGFIPKAAILATTRRSGASGALDSVTVRHVSGGASTLLFKAYEQGRGKWQANTVDYVWFDEEPPEDVYFEGITRTNATRGAVAVTFTPLKGLSNVVARYLMEESPDRAVITMTIEDAEHYTPEERRKIIDSYPAHEREARTKGVPALGSGRVFPVTEEAIRIDPFAIPKHWVQIGGLDFGWDHPFAAAGCAWDRDADVFYVTKIYREREATPIIHAAALRSWGASLPFAWPHDGLQHDKGSGEQLAAQYRTQGLALLPERATFDDGTNGVEAGLSDMLQRMQTGRWKVFSTCAEWFEEFRLYHRKDGRIVKERDDLISASRYALMMKRFARGKADAAAWKFTDRKVV</sequence>
<evidence type="ECO:0000259" key="2">
    <source>
        <dbReference type="Pfam" id="PF17289"/>
    </source>
</evidence>
<keyword evidence="1" id="KW-1188">Viral release from host cell</keyword>
<feature type="domain" description="Terminase large subunit gp17-like C-terminal" evidence="2">
    <location>
        <begin position="305"/>
        <end position="456"/>
    </location>
</feature>
<dbReference type="GO" id="GO:0004519">
    <property type="term" value="F:endonuclease activity"/>
    <property type="evidence" value="ECO:0007669"/>
    <property type="project" value="InterPro"/>
</dbReference>
<dbReference type="Proteomes" id="UP000078507">
    <property type="component" value="Unassembled WGS sequence"/>
</dbReference>
<dbReference type="Gene3D" id="3.30.420.280">
    <property type="match status" value="1"/>
</dbReference>
<dbReference type="Pfam" id="PF17289">
    <property type="entry name" value="Terminase_6C"/>
    <property type="match status" value="1"/>
</dbReference>
<dbReference type="RefSeq" id="WP_066879861.1">
    <property type="nucleotide sequence ID" value="NZ_LNQB01000102.1"/>
</dbReference>
<organism evidence="3 4">
    <name type="scientific">Sinorhizobium saheli</name>
    <dbReference type="NCBI Taxonomy" id="36856"/>
    <lineage>
        <taxon>Bacteria</taxon>
        <taxon>Pseudomonadati</taxon>
        <taxon>Pseudomonadota</taxon>
        <taxon>Alphaproteobacteria</taxon>
        <taxon>Hyphomicrobiales</taxon>
        <taxon>Rhizobiaceae</taxon>
        <taxon>Sinorhizobium/Ensifer group</taxon>
        <taxon>Sinorhizobium</taxon>
    </lineage>
</organism>
<evidence type="ECO:0000313" key="3">
    <source>
        <dbReference type="EMBL" id="OAP34349.1"/>
    </source>
</evidence>
<dbReference type="InterPro" id="IPR035421">
    <property type="entry name" value="Terminase_6C"/>
</dbReference>
<evidence type="ECO:0000313" key="4">
    <source>
        <dbReference type="Proteomes" id="UP000078507"/>
    </source>
</evidence>
<dbReference type="InterPro" id="IPR044265">
    <property type="entry name" value="Terminase_large_su_BPP22"/>
</dbReference>
<name>A0A178XGG9_SINSA</name>
<dbReference type="GO" id="GO:0016887">
    <property type="term" value="F:ATP hydrolysis activity"/>
    <property type="evidence" value="ECO:0007669"/>
    <property type="project" value="InterPro"/>
</dbReference>
<accession>A0A178XGG9</accession>
<gene>
    <name evidence="3" type="ORF">ATB98_22670</name>
</gene>
<dbReference type="HAMAP" id="MF_04148">
    <property type="entry name" value="TERL_BPP22"/>
    <property type="match status" value="1"/>
</dbReference>
<reference evidence="3 4" key="1">
    <citation type="submission" date="2015-11" db="EMBL/GenBank/DDBJ databases">
        <title>Ensifer anhuiense sp. nov., an effective nitrogen fixation bacterium with Glycine soja.</title>
        <authorList>
            <person name="Yan H."/>
            <person name="Chen W."/>
        </authorList>
    </citation>
    <scope>NUCLEOTIDE SEQUENCE [LARGE SCALE GENOMIC DNA]</scope>
    <source>
        <strain evidence="3 4">LMG 7837</strain>
    </source>
</reference>